<evidence type="ECO:0000256" key="6">
    <source>
        <dbReference type="ARBA" id="ARBA00022692"/>
    </source>
</evidence>
<dbReference type="Pfam" id="PF12019">
    <property type="entry name" value="GspH"/>
    <property type="match status" value="1"/>
</dbReference>
<dbReference type="GO" id="GO:0015627">
    <property type="term" value="C:type II protein secretion system complex"/>
    <property type="evidence" value="ECO:0007669"/>
    <property type="project" value="InterPro"/>
</dbReference>
<proteinExistence type="inferred from homology"/>
<keyword evidence="4" id="KW-0488">Methylation</keyword>
<dbReference type="EMBL" id="FTPK01000002">
    <property type="protein sequence ID" value="SIT69998.1"/>
    <property type="molecule type" value="Genomic_DNA"/>
</dbReference>
<comment type="similarity">
    <text evidence="9">Belongs to the GSP H family.</text>
</comment>
<dbReference type="OrthoDB" id="2313614at2"/>
<feature type="domain" description="General secretion pathway GspH" evidence="11">
    <location>
        <begin position="40"/>
        <end position="163"/>
    </location>
</feature>
<dbReference type="InterPro" id="IPR045584">
    <property type="entry name" value="Pilin-like"/>
</dbReference>
<keyword evidence="3" id="KW-1003">Cell membrane</keyword>
<evidence type="ECO:0000256" key="4">
    <source>
        <dbReference type="ARBA" id="ARBA00022481"/>
    </source>
</evidence>
<evidence type="ECO:0000259" key="11">
    <source>
        <dbReference type="Pfam" id="PF12019"/>
    </source>
</evidence>
<keyword evidence="5" id="KW-0997">Cell inner membrane</keyword>
<evidence type="ECO:0000313" key="13">
    <source>
        <dbReference type="Proteomes" id="UP000223759"/>
    </source>
</evidence>
<dbReference type="AlphaFoldDB" id="A0A1R3VXT5"/>
<protein>
    <recommendedName>
        <fullName evidence="2">Type II secretion system protein H</fullName>
    </recommendedName>
    <alternativeName>
        <fullName evidence="10">General secretion pathway protein H</fullName>
    </alternativeName>
</protein>
<accession>A0A1R3VXT5</accession>
<keyword evidence="6" id="KW-0812">Transmembrane</keyword>
<evidence type="ECO:0000256" key="8">
    <source>
        <dbReference type="ARBA" id="ARBA00023136"/>
    </source>
</evidence>
<dbReference type="Proteomes" id="UP000223759">
    <property type="component" value="Unassembled WGS sequence"/>
</dbReference>
<evidence type="ECO:0000256" key="10">
    <source>
        <dbReference type="ARBA" id="ARBA00030775"/>
    </source>
</evidence>
<name>A0A1R3VXT5_9GAMM</name>
<dbReference type="STRING" id="233100.SAMN05216526_1209"/>
<dbReference type="InterPro" id="IPR022346">
    <property type="entry name" value="T2SS_GspH"/>
</dbReference>
<keyword evidence="8" id="KW-0472">Membrane</keyword>
<evidence type="ECO:0000256" key="7">
    <source>
        <dbReference type="ARBA" id="ARBA00022989"/>
    </source>
</evidence>
<keyword evidence="7" id="KW-1133">Transmembrane helix</keyword>
<dbReference type="SUPFAM" id="SSF54523">
    <property type="entry name" value="Pili subunits"/>
    <property type="match status" value="1"/>
</dbReference>
<evidence type="ECO:0000256" key="2">
    <source>
        <dbReference type="ARBA" id="ARBA00021549"/>
    </source>
</evidence>
<evidence type="ECO:0000256" key="9">
    <source>
        <dbReference type="ARBA" id="ARBA00025772"/>
    </source>
</evidence>
<gene>
    <name evidence="12" type="ORF">SAMN05216526_1209</name>
</gene>
<evidence type="ECO:0000256" key="1">
    <source>
        <dbReference type="ARBA" id="ARBA00004377"/>
    </source>
</evidence>
<dbReference type="GO" id="GO:0005886">
    <property type="term" value="C:plasma membrane"/>
    <property type="evidence" value="ECO:0007669"/>
    <property type="project" value="UniProtKB-SubCell"/>
</dbReference>
<evidence type="ECO:0000313" key="12">
    <source>
        <dbReference type="EMBL" id="SIT69998.1"/>
    </source>
</evidence>
<dbReference type="RefSeq" id="WP_084178664.1">
    <property type="nucleotide sequence ID" value="NZ_CP023018.1"/>
</dbReference>
<dbReference type="Gene3D" id="3.55.40.10">
    <property type="entry name" value="minor pseudopilin epsh domain"/>
    <property type="match status" value="1"/>
</dbReference>
<dbReference type="GO" id="GO:0015628">
    <property type="term" value="P:protein secretion by the type II secretion system"/>
    <property type="evidence" value="ECO:0007669"/>
    <property type="project" value="InterPro"/>
</dbReference>
<sequence>MQKGWTLLEALVVMAIVGLLWQFASPGMQQWMAARTVSVATNSLASSLRLARSEAIARQQKVLLCPSRDGLTCTSGPYHLGWLIRLAPNDISGLTAPVASRAVLHYQGPLSNGVSITANGAMASYIAYRPDGQTRQLNDALLMGTVEICLPPHGQRIVINRIGRARIEPWACANQQS</sequence>
<comment type="subcellular location">
    <subcellularLocation>
        <location evidence="1">Cell inner membrane</location>
        <topology evidence="1">Single-pass membrane protein</topology>
    </subcellularLocation>
</comment>
<evidence type="ECO:0000256" key="3">
    <source>
        <dbReference type="ARBA" id="ARBA00022475"/>
    </source>
</evidence>
<keyword evidence="13" id="KW-1185">Reference proteome</keyword>
<organism evidence="12 13">
    <name type="scientific">Ectothiorhodosinus mongolicus</name>
    <dbReference type="NCBI Taxonomy" id="233100"/>
    <lineage>
        <taxon>Bacteria</taxon>
        <taxon>Pseudomonadati</taxon>
        <taxon>Pseudomonadota</taxon>
        <taxon>Gammaproteobacteria</taxon>
        <taxon>Chromatiales</taxon>
        <taxon>Ectothiorhodospiraceae</taxon>
        <taxon>Ectothiorhodosinus</taxon>
    </lineage>
</organism>
<evidence type="ECO:0000256" key="5">
    <source>
        <dbReference type="ARBA" id="ARBA00022519"/>
    </source>
</evidence>
<reference evidence="12 13" key="1">
    <citation type="submission" date="2017-01" db="EMBL/GenBank/DDBJ databases">
        <authorList>
            <person name="Mah S.A."/>
            <person name="Swanson W.J."/>
            <person name="Moy G.W."/>
            <person name="Vacquier V.D."/>
        </authorList>
    </citation>
    <scope>NUCLEOTIDE SEQUENCE [LARGE SCALE GENOMIC DNA]</scope>
    <source>
        <strain evidence="12 13">M9</strain>
    </source>
</reference>